<evidence type="ECO:0000256" key="4">
    <source>
        <dbReference type="ARBA" id="ARBA00023136"/>
    </source>
</evidence>
<dbReference type="NCBIfam" id="TIGR00785">
    <property type="entry name" value="dass"/>
    <property type="match status" value="1"/>
</dbReference>
<dbReference type="InterPro" id="IPR001898">
    <property type="entry name" value="SLC13A/DASS"/>
</dbReference>
<comment type="subcellular location">
    <subcellularLocation>
        <location evidence="1">Membrane</location>
        <topology evidence="1">Multi-pass membrane protein</topology>
    </subcellularLocation>
</comment>
<feature type="transmembrane region" description="Helical" evidence="5">
    <location>
        <begin position="401"/>
        <end position="417"/>
    </location>
</feature>
<feature type="transmembrane region" description="Helical" evidence="5">
    <location>
        <begin position="12"/>
        <end position="29"/>
    </location>
</feature>
<name>A0A9Y1BLU8_9ARCH</name>
<feature type="transmembrane region" description="Helical" evidence="5">
    <location>
        <begin position="495"/>
        <end position="522"/>
    </location>
</feature>
<accession>A0A9Y1BLU8</accession>
<dbReference type="PANTHER" id="PTHR10283">
    <property type="entry name" value="SOLUTE CARRIER FAMILY 13 MEMBER"/>
    <property type="match status" value="1"/>
</dbReference>
<feature type="transmembrane region" description="Helical" evidence="5">
    <location>
        <begin position="305"/>
        <end position="324"/>
    </location>
</feature>
<evidence type="ECO:0000256" key="1">
    <source>
        <dbReference type="ARBA" id="ARBA00004141"/>
    </source>
</evidence>
<reference evidence="6" key="1">
    <citation type="journal article" date="2022" name="Nat. Microbiol.">
        <title>Unique mobile elements and scalable gene flow at the prokaryote-eukaryote boundary revealed by circularized Asgard archaea genomes.</title>
        <authorList>
            <person name="Wu F."/>
            <person name="Speth D.R."/>
            <person name="Philosof A."/>
            <person name="Cremiere A."/>
            <person name="Narayanan A."/>
            <person name="Barco R.A."/>
            <person name="Connon S.A."/>
            <person name="Amend J.P."/>
            <person name="Antoshechkin I.A."/>
            <person name="Orphan V.J."/>
        </authorList>
    </citation>
    <scope>NUCLEOTIDE SEQUENCE</scope>
    <source>
        <strain evidence="6">PM71</strain>
    </source>
</reference>
<dbReference type="AlphaFoldDB" id="A0A9Y1BLU8"/>
<feature type="transmembrane region" description="Helical" evidence="5">
    <location>
        <begin position="207"/>
        <end position="226"/>
    </location>
</feature>
<keyword evidence="2 5" id="KW-0812">Transmembrane</keyword>
<sequence length="605" mass="66692">MSFSKKELLKYGLTFTLIIVTVVLTMVFTKGTVQTGEHVATLECYYDNGKEQFNYTYTFSFELIKGSSYPSVTEVLPLGDIYKLWIQYVPKIHVGYDEQMFIKVSITDLVDDNVKPVPVIGNFSLEIRSLSGKGLDLVLPASGIEEDYRGQKWIDFKLRLPYETNVVLSLLFVVGILWVTETIPLVATSFLIPVIGVMALNLSAKGLLAPFAEPVIFLFLGGFVISKAMNRTGLDKWISLNIVRISPNKPKILMLLMMTFSAILSMFMSNTATAATMIPIATAVSDKLKTGKKEEDVHIERYGKALILGIAYSASLGGIGSAIGTPANPIAIALLRDYAGVEISFIKWFVFGLPIVFVMLPIMWLYIWAVYKPQVPSGRIENAKVAVKKEIDNMGPLNKKQIYVLFVFLTALTLWFLERPLKKIMPTFSSSIVAIIAAIMIFVPNVLQDKDINDLNWNALLIFGGGLVLGVIMTESGTGDMIAFSIANFQITSKLLFLFIITILSVALTFVASNTGAAAIIVPLVIPLGLIFDIDPVLLAVIAAIGSSIDFMLPQGTPPTMIAYSTGKYTVKEMVKIGFLIVLLGTVLLAFVFPFFWRFIGVVYF</sequence>
<dbReference type="GO" id="GO:0008514">
    <property type="term" value="F:organic anion transmembrane transporter activity"/>
    <property type="evidence" value="ECO:0007669"/>
    <property type="project" value="UniProtKB-ARBA"/>
</dbReference>
<dbReference type="CDD" id="cd01115">
    <property type="entry name" value="SLC13_permease"/>
    <property type="match status" value="1"/>
</dbReference>
<dbReference type="Proteomes" id="UP001201020">
    <property type="component" value="Chromosome"/>
</dbReference>
<keyword evidence="3 5" id="KW-1133">Transmembrane helix</keyword>
<feature type="transmembrane region" description="Helical" evidence="5">
    <location>
        <begin position="574"/>
        <end position="597"/>
    </location>
</feature>
<feature type="transmembrane region" description="Helical" evidence="5">
    <location>
        <begin position="345"/>
        <end position="367"/>
    </location>
</feature>
<gene>
    <name evidence="6" type="ORF">K9W45_01270</name>
</gene>
<dbReference type="PANTHER" id="PTHR10283:SF82">
    <property type="entry name" value="SOLUTE CARRIER FAMILY 13 MEMBER 2"/>
    <property type="match status" value="1"/>
</dbReference>
<evidence type="ECO:0000256" key="5">
    <source>
        <dbReference type="SAM" id="Phobius"/>
    </source>
</evidence>
<feature type="transmembrane region" description="Helical" evidence="5">
    <location>
        <begin position="455"/>
        <end position="474"/>
    </location>
</feature>
<keyword evidence="4 5" id="KW-0472">Membrane</keyword>
<evidence type="ECO:0000256" key="3">
    <source>
        <dbReference type="ARBA" id="ARBA00022989"/>
    </source>
</evidence>
<organism evidence="6">
    <name type="scientific">Candidatus Heimdallarchaeum aukensis</name>
    <dbReference type="NCBI Taxonomy" id="2876573"/>
    <lineage>
        <taxon>Archaea</taxon>
        <taxon>Promethearchaeati</taxon>
        <taxon>Candidatus Heimdallarchaeota</taxon>
        <taxon>Candidatus Heimdallarchaeia (ex Rinke et al. 2021) (nom. nud.)</taxon>
        <taxon>Candidatus Heimdallarchaeales</taxon>
        <taxon>Candidatus Heimdallarchaeaceae</taxon>
        <taxon>Candidatus Heimdallarchaeum</taxon>
    </lineage>
</organism>
<proteinExistence type="predicted"/>
<feature type="transmembrane region" description="Helical" evidence="5">
    <location>
        <begin position="252"/>
        <end position="285"/>
    </location>
</feature>
<dbReference type="GO" id="GO:1905039">
    <property type="term" value="P:carboxylic acid transmembrane transport"/>
    <property type="evidence" value="ECO:0007669"/>
    <property type="project" value="UniProtKB-ARBA"/>
</dbReference>
<evidence type="ECO:0000313" key="6">
    <source>
        <dbReference type="EMBL" id="UJG41105.1"/>
    </source>
</evidence>
<feature type="transmembrane region" description="Helical" evidence="5">
    <location>
        <begin position="166"/>
        <end position="195"/>
    </location>
</feature>
<dbReference type="Pfam" id="PF00939">
    <property type="entry name" value="Na_sulph_symp"/>
    <property type="match status" value="1"/>
</dbReference>
<dbReference type="GO" id="GO:0005886">
    <property type="term" value="C:plasma membrane"/>
    <property type="evidence" value="ECO:0007669"/>
    <property type="project" value="TreeGrafter"/>
</dbReference>
<feature type="transmembrane region" description="Helical" evidence="5">
    <location>
        <begin position="534"/>
        <end position="553"/>
    </location>
</feature>
<protein>
    <submittedName>
        <fullName evidence="6">DASS family sodium-coupled anion symporter</fullName>
    </submittedName>
</protein>
<dbReference type="EMBL" id="CP084166">
    <property type="protein sequence ID" value="UJG41105.1"/>
    <property type="molecule type" value="Genomic_DNA"/>
</dbReference>
<evidence type="ECO:0000256" key="2">
    <source>
        <dbReference type="ARBA" id="ARBA00022692"/>
    </source>
</evidence>
<feature type="transmembrane region" description="Helical" evidence="5">
    <location>
        <begin position="424"/>
        <end position="443"/>
    </location>
</feature>